<organism evidence="1 2">
    <name type="scientific">Lyophyllum shimeji</name>
    <name type="common">Hon-shimeji</name>
    <name type="synonym">Tricholoma shimeji</name>
    <dbReference type="NCBI Taxonomy" id="47721"/>
    <lineage>
        <taxon>Eukaryota</taxon>
        <taxon>Fungi</taxon>
        <taxon>Dikarya</taxon>
        <taxon>Basidiomycota</taxon>
        <taxon>Agaricomycotina</taxon>
        <taxon>Agaricomycetes</taxon>
        <taxon>Agaricomycetidae</taxon>
        <taxon>Agaricales</taxon>
        <taxon>Tricholomatineae</taxon>
        <taxon>Lyophyllaceae</taxon>
        <taxon>Lyophyllum</taxon>
    </lineage>
</organism>
<accession>A0A9P3PM89</accession>
<dbReference type="OrthoDB" id="3227112at2759"/>
<evidence type="ECO:0000313" key="2">
    <source>
        <dbReference type="Proteomes" id="UP001063166"/>
    </source>
</evidence>
<protein>
    <submittedName>
        <fullName evidence="1">Uncharacterized protein</fullName>
    </submittedName>
</protein>
<comment type="caution">
    <text evidence="1">The sequence shown here is derived from an EMBL/GenBank/DDBJ whole genome shotgun (WGS) entry which is preliminary data.</text>
</comment>
<gene>
    <name evidence="1" type="ORF">LshimejAT787_0600940</name>
</gene>
<evidence type="ECO:0000313" key="1">
    <source>
        <dbReference type="EMBL" id="GLB38932.1"/>
    </source>
</evidence>
<sequence length="117" mass="13469">MSTYRLGGWTITEKEAIAWAARLSGKPEEEVPWQYASMVVRRHLRKHGIRLAAVTYPKDVDVLMLVTKAEPHVGWRRGDDPTQLEQFEQAKEDALILKALKREGVQDTQFVTSHGRW</sequence>
<name>A0A9P3PM89_LYOSH</name>
<keyword evidence="2" id="KW-1185">Reference proteome</keyword>
<dbReference type="AlphaFoldDB" id="A0A9P3PM89"/>
<dbReference type="Proteomes" id="UP001063166">
    <property type="component" value="Unassembled WGS sequence"/>
</dbReference>
<proteinExistence type="predicted"/>
<dbReference type="EMBL" id="BRPK01000006">
    <property type="protein sequence ID" value="GLB38932.1"/>
    <property type="molecule type" value="Genomic_DNA"/>
</dbReference>
<reference evidence="1" key="1">
    <citation type="submission" date="2022-07" db="EMBL/GenBank/DDBJ databases">
        <title>The genome of Lyophyllum shimeji provides insight into the initial evolution of ectomycorrhizal fungal genome.</title>
        <authorList>
            <person name="Kobayashi Y."/>
            <person name="Shibata T."/>
            <person name="Hirakawa H."/>
            <person name="Shigenobu S."/>
            <person name="Nishiyama T."/>
            <person name="Yamada A."/>
            <person name="Hasebe M."/>
            <person name="Kawaguchi M."/>
        </authorList>
    </citation>
    <scope>NUCLEOTIDE SEQUENCE</scope>
    <source>
        <strain evidence="1">AT787</strain>
    </source>
</reference>